<reference evidence="6 7" key="1">
    <citation type="submission" date="2016-04" db="EMBL/GenBank/DDBJ databases">
        <title>Complete genome sequence of Dietzia lutea YIM 80766T, a strain isolated from desert soil in Egypt.</title>
        <authorList>
            <person name="Zhao J."/>
            <person name="Hu B."/>
            <person name="Geng S."/>
            <person name="Nie Y."/>
            <person name="Tang Y."/>
        </authorList>
    </citation>
    <scope>NUCLEOTIDE SEQUENCE [LARGE SCALE GENOMIC DNA]</scope>
    <source>
        <strain evidence="6 7">YIM 80766</strain>
    </source>
</reference>
<protein>
    <recommendedName>
        <fullName evidence="5">HTH tetR-type domain-containing protein</fullName>
    </recommendedName>
</protein>
<dbReference type="PANTHER" id="PTHR30055">
    <property type="entry name" value="HTH-TYPE TRANSCRIPTIONAL REGULATOR RUTR"/>
    <property type="match status" value="1"/>
</dbReference>
<dbReference type="GO" id="GO:0003700">
    <property type="term" value="F:DNA-binding transcription factor activity"/>
    <property type="evidence" value="ECO:0007669"/>
    <property type="project" value="TreeGrafter"/>
</dbReference>
<dbReference type="KEGG" id="dlu:A6035_00725"/>
<dbReference type="RefSeq" id="WP_108846213.1">
    <property type="nucleotide sequence ID" value="NZ_CP015449.1"/>
</dbReference>
<evidence type="ECO:0000256" key="1">
    <source>
        <dbReference type="ARBA" id="ARBA00023015"/>
    </source>
</evidence>
<feature type="domain" description="HTH tetR-type" evidence="5">
    <location>
        <begin position="13"/>
        <end position="71"/>
    </location>
</feature>
<name>A0A2S1R3S2_9ACTN</name>
<evidence type="ECO:0000256" key="3">
    <source>
        <dbReference type="ARBA" id="ARBA00023163"/>
    </source>
</evidence>
<evidence type="ECO:0000256" key="2">
    <source>
        <dbReference type="ARBA" id="ARBA00023125"/>
    </source>
</evidence>
<dbReference type="PANTHER" id="PTHR30055:SF234">
    <property type="entry name" value="HTH-TYPE TRANSCRIPTIONAL REGULATOR BETI"/>
    <property type="match status" value="1"/>
</dbReference>
<keyword evidence="2 4" id="KW-0238">DNA-binding</keyword>
<accession>A0A2S1R3S2</accession>
<keyword evidence="7" id="KW-1185">Reference proteome</keyword>
<evidence type="ECO:0000313" key="6">
    <source>
        <dbReference type="EMBL" id="AWH90948.1"/>
    </source>
</evidence>
<dbReference type="Pfam" id="PF00440">
    <property type="entry name" value="TetR_N"/>
    <property type="match status" value="1"/>
</dbReference>
<proteinExistence type="predicted"/>
<keyword evidence="3" id="KW-0804">Transcription</keyword>
<dbReference type="InterPro" id="IPR050109">
    <property type="entry name" value="HTH-type_TetR-like_transc_reg"/>
</dbReference>
<dbReference type="Proteomes" id="UP000244928">
    <property type="component" value="Chromosome"/>
</dbReference>
<dbReference type="InterPro" id="IPR009057">
    <property type="entry name" value="Homeodomain-like_sf"/>
</dbReference>
<keyword evidence="1" id="KW-0805">Transcription regulation</keyword>
<evidence type="ECO:0000256" key="4">
    <source>
        <dbReference type="PROSITE-ProRule" id="PRU00335"/>
    </source>
</evidence>
<feature type="DNA-binding region" description="H-T-H motif" evidence="4">
    <location>
        <begin position="34"/>
        <end position="53"/>
    </location>
</feature>
<evidence type="ECO:0000313" key="7">
    <source>
        <dbReference type="Proteomes" id="UP000244928"/>
    </source>
</evidence>
<dbReference type="Gene3D" id="1.10.357.10">
    <property type="entry name" value="Tetracycline Repressor, domain 2"/>
    <property type="match status" value="1"/>
</dbReference>
<gene>
    <name evidence="6" type="ORF">A6035_00725</name>
</gene>
<organism evidence="6 7">
    <name type="scientific">Dietzia lutea</name>
    <dbReference type="NCBI Taxonomy" id="546160"/>
    <lineage>
        <taxon>Bacteria</taxon>
        <taxon>Bacillati</taxon>
        <taxon>Actinomycetota</taxon>
        <taxon>Actinomycetes</taxon>
        <taxon>Mycobacteriales</taxon>
        <taxon>Dietziaceae</taxon>
        <taxon>Dietzia</taxon>
    </lineage>
</organism>
<evidence type="ECO:0000259" key="5">
    <source>
        <dbReference type="PROSITE" id="PS50977"/>
    </source>
</evidence>
<dbReference type="GO" id="GO:0000976">
    <property type="term" value="F:transcription cis-regulatory region binding"/>
    <property type="evidence" value="ECO:0007669"/>
    <property type="project" value="TreeGrafter"/>
</dbReference>
<sequence length="192" mass="21475">MSAEPNTETGARARTRSAILDAAVEVLAEDRQASMADIATAAQVGRTTVHRYFPERADLIHAVVHHVTERSRHAIQRAEPHSGTVRDALRRVVEEHMDLGSILMYIYSEPLTETEPALAEALQAMERAIEDVLARPDADLNPDLPHAWVRRTFWGLLYAGWETAQAGEMPRHQIIDTIITTLTHGVYDLDTH</sequence>
<dbReference type="PROSITE" id="PS50977">
    <property type="entry name" value="HTH_TETR_2"/>
    <property type="match status" value="1"/>
</dbReference>
<dbReference type="EMBL" id="CP015449">
    <property type="protein sequence ID" value="AWH90948.1"/>
    <property type="molecule type" value="Genomic_DNA"/>
</dbReference>
<dbReference type="SUPFAM" id="SSF46689">
    <property type="entry name" value="Homeodomain-like"/>
    <property type="match status" value="1"/>
</dbReference>
<dbReference type="AlphaFoldDB" id="A0A2S1R3S2"/>
<dbReference type="InterPro" id="IPR001647">
    <property type="entry name" value="HTH_TetR"/>
</dbReference>